<sequence>MNGFKHQVFQAAIDLLEERKSLLANELSSLQLSIKEETKSSAGDKYETGREMMRQEIGKVENQFKQNQQLLQEFQHLLNTSKDSEKITEGSLLQWGEDLLFISASLGELVVDGKKVFLLSKNSPLGQVLMGKTKGQEVSFRGKSKRINEVY</sequence>
<evidence type="ECO:0000313" key="2">
    <source>
        <dbReference type="Proteomes" id="UP000185221"/>
    </source>
</evidence>
<organism evidence="1 2">
    <name type="scientific">Algoriphagus halophilus</name>
    <dbReference type="NCBI Taxonomy" id="226505"/>
    <lineage>
        <taxon>Bacteria</taxon>
        <taxon>Pseudomonadati</taxon>
        <taxon>Bacteroidota</taxon>
        <taxon>Cytophagia</taxon>
        <taxon>Cytophagales</taxon>
        <taxon>Cyclobacteriaceae</taxon>
        <taxon>Algoriphagus</taxon>
    </lineage>
</organism>
<keyword evidence="2" id="KW-1185">Reference proteome</keyword>
<dbReference type="Proteomes" id="UP000185221">
    <property type="component" value="Unassembled WGS sequence"/>
</dbReference>
<reference evidence="2" key="1">
    <citation type="submission" date="2016-11" db="EMBL/GenBank/DDBJ databases">
        <authorList>
            <person name="Varghese N."/>
            <person name="Submissions S."/>
        </authorList>
    </citation>
    <scope>NUCLEOTIDE SEQUENCE [LARGE SCALE GENOMIC DNA]</scope>
    <source>
        <strain evidence="2">DSM 15292</strain>
    </source>
</reference>
<dbReference type="EMBL" id="FSRC01000002">
    <property type="protein sequence ID" value="SIN95169.1"/>
    <property type="molecule type" value="Genomic_DNA"/>
</dbReference>
<accession>A0A1N6FIR6</accession>
<gene>
    <name evidence="1" type="ORF">SAMN05444394_2481</name>
</gene>
<name>A0A1N6FIR6_9BACT</name>
<dbReference type="RefSeq" id="WP_074225316.1">
    <property type="nucleotide sequence ID" value="NZ_FSRC01000002.1"/>
</dbReference>
<evidence type="ECO:0008006" key="3">
    <source>
        <dbReference type="Google" id="ProtNLM"/>
    </source>
</evidence>
<dbReference type="AlphaFoldDB" id="A0A1N6FIR6"/>
<dbReference type="STRING" id="226505.SAMN05444394_2481"/>
<evidence type="ECO:0000313" key="1">
    <source>
        <dbReference type="EMBL" id="SIN95169.1"/>
    </source>
</evidence>
<protein>
    <recommendedName>
        <fullName evidence="3">Transcription elongation factor, GreA/GreB, C-term</fullName>
    </recommendedName>
</protein>
<dbReference type="OrthoDB" id="667380at2"/>
<proteinExistence type="predicted"/>